<dbReference type="OrthoDB" id="69928at2759"/>
<dbReference type="Pfam" id="PF10373">
    <property type="entry name" value="EST1_DNA_bind"/>
    <property type="match status" value="1"/>
</dbReference>
<evidence type="ECO:0000259" key="3">
    <source>
        <dbReference type="Pfam" id="PF10374"/>
    </source>
</evidence>
<feature type="region of interest" description="Disordered" evidence="1">
    <location>
        <begin position="570"/>
        <end position="592"/>
    </location>
</feature>
<dbReference type="PANTHER" id="PTHR15696:SF36">
    <property type="entry name" value="NONSENSE-MEDIATED MRNA DECAY FACTOR"/>
    <property type="match status" value="1"/>
</dbReference>
<evidence type="ECO:0000313" key="4">
    <source>
        <dbReference type="EMBL" id="KAF2008971.1"/>
    </source>
</evidence>
<keyword evidence="5" id="KW-1185">Reference proteome</keyword>
<dbReference type="PANTHER" id="PTHR15696">
    <property type="entry name" value="SMG-7 SUPPRESSOR WITH MORPHOLOGICAL EFFECT ON GENITALIA PROTEIN 7"/>
    <property type="match status" value="1"/>
</dbReference>
<dbReference type="InterPro" id="IPR011990">
    <property type="entry name" value="TPR-like_helical_dom_sf"/>
</dbReference>
<dbReference type="Pfam" id="PF10374">
    <property type="entry name" value="EST1"/>
    <property type="match status" value="1"/>
</dbReference>
<evidence type="ECO:0008006" key="6">
    <source>
        <dbReference type="Google" id="ProtNLM"/>
    </source>
</evidence>
<dbReference type="Gene3D" id="1.25.40.10">
    <property type="entry name" value="Tetratricopeptide repeat domain"/>
    <property type="match status" value="1"/>
</dbReference>
<feature type="domain" description="Telomerase activating protein Est1-like N-terminal" evidence="3">
    <location>
        <begin position="59"/>
        <end position="175"/>
    </location>
</feature>
<feature type="region of interest" description="Disordered" evidence="1">
    <location>
        <begin position="683"/>
        <end position="762"/>
    </location>
</feature>
<feature type="region of interest" description="Disordered" evidence="1">
    <location>
        <begin position="611"/>
        <end position="634"/>
    </location>
</feature>
<evidence type="ECO:0000313" key="5">
    <source>
        <dbReference type="Proteomes" id="UP000799778"/>
    </source>
</evidence>
<dbReference type="InterPro" id="IPR019458">
    <property type="entry name" value="Est1-like_N"/>
</dbReference>
<dbReference type="RefSeq" id="XP_033377310.1">
    <property type="nucleotide sequence ID" value="XM_033534754.1"/>
</dbReference>
<dbReference type="InterPro" id="IPR018834">
    <property type="entry name" value="DNA/RNA-bd_Est1-type"/>
</dbReference>
<accession>A0A6A5X7S7</accession>
<dbReference type="Proteomes" id="UP000799778">
    <property type="component" value="Unassembled WGS sequence"/>
</dbReference>
<dbReference type="EMBL" id="ML978080">
    <property type="protein sequence ID" value="KAF2008971.1"/>
    <property type="molecule type" value="Genomic_DNA"/>
</dbReference>
<sequence length="840" mass="93256">MATDMNQLAARAQAIERTISSLADRKASGTQFATALQQYRDLCELILYADFEYASANGIETQLWNAHITANTAFRSQLKSARRDAKERPVEFRKLKKDYLGFIKTSQRFYRQHILKLDAQSGGIQELRKVAEKWKEDASKIASLKRIPTSLRAKVFQSCHQTLIQLGDLSRYRAMELDDKERNWGPAKGYYDLAAEIDPDNGQSYNQLAVMAREDNDYFRLIYYLYRSLACKTPHPHAKKNLELGFKKILAAWSKGESISPKSQDANMAGGALVLWFCRLHSRCYKGEEFTLHDELESEVLSKLAIDLKERPLDPILQKIILTNIAAEYFTTVQMQVSSSLDNVVQTYFFFLRLNVKTFFTLLQILQPELERLSEGEDVTQNGDRTPQLSDKVTAVARRVLPGLRLYSTWFTAYWHILDAKIAEANTLSPVEVQELWKAYAATLTLLASSFPVGELPTDEYLLEEDVETIGFQPLVSRTTKRWFNEDGLKRKVTDKERSHPNIEMLMRVRDLLIDGLELTQDEKVPLDLDGFRFIYREAGLPSELLASPNNRADGSPVLPAEPMEIPLFPQEGPAEESHKTPSVAAASESASTTVAKDAVMNRMVDDLLGPDDGLDPLPEEDENMPPTPPEQTFEDTAKITSTTYGLGSITISDLVSSVQNYKPTATSPALGTPLAAMPMNRVASSSSFRQPAALPSLPDGRNNGSSIWNRNGPASPLLGHELMAHGSPMNGTMAHSPGHARGDSENSNDWNGLPIAGTPAHRLSSGLGSGAAWGNPSSSPHGPVYGNNNLNVNGYNQYPQATYTDINMGSPSLFGKYSSWNPDLGQSSYYRTPPNGQGG</sequence>
<organism evidence="4 5">
    <name type="scientific">Aaosphaeria arxii CBS 175.79</name>
    <dbReference type="NCBI Taxonomy" id="1450172"/>
    <lineage>
        <taxon>Eukaryota</taxon>
        <taxon>Fungi</taxon>
        <taxon>Dikarya</taxon>
        <taxon>Ascomycota</taxon>
        <taxon>Pezizomycotina</taxon>
        <taxon>Dothideomycetes</taxon>
        <taxon>Pleosporomycetidae</taxon>
        <taxon>Pleosporales</taxon>
        <taxon>Pleosporales incertae sedis</taxon>
        <taxon>Aaosphaeria</taxon>
    </lineage>
</organism>
<evidence type="ECO:0000259" key="2">
    <source>
        <dbReference type="Pfam" id="PF10373"/>
    </source>
</evidence>
<proteinExistence type="predicted"/>
<feature type="compositionally biased region" description="Low complexity" evidence="1">
    <location>
        <begin position="583"/>
        <end position="592"/>
    </location>
</feature>
<dbReference type="GeneID" id="54292151"/>
<gene>
    <name evidence="4" type="ORF">BU24DRAFT_88956</name>
</gene>
<evidence type="ECO:0000256" key="1">
    <source>
        <dbReference type="SAM" id="MobiDB-lite"/>
    </source>
</evidence>
<reference evidence="4" key="1">
    <citation type="journal article" date="2020" name="Stud. Mycol.">
        <title>101 Dothideomycetes genomes: a test case for predicting lifestyles and emergence of pathogens.</title>
        <authorList>
            <person name="Haridas S."/>
            <person name="Albert R."/>
            <person name="Binder M."/>
            <person name="Bloem J."/>
            <person name="Labutti K."/>
            <person name="Salamov A."/>
            <person name="Andreopoulos B."/>
            <person name="Baker S."/>
            <person name="Barry K."/>
            <person name="Bills G."/>
            <person name="Bluhm B."/>
            <person name="Cannon C."/>
            <person name="Castanera R."/>
            <person name="Culley D."/>
            <person name="Daum C."/>
            <person name="Ezra D."/>
            <person name="Gonzalez J."/>
            <person name="Henrissat B."/>
            <person name="Kuo A."/>
            <person name="Liang C."/>
            <person name="Lipzen A."/>
            <person name="Lutzoni F."/>
            <person name="Magnuson J."/>
            <person name="Mondo S."/>
            <person name="Nolan M."/>
            <person name="Ohm R."/>
            <person name="Pangilinan J."/>
            <person name="Park H.-J."/>
            <person name="Ramirez L."/>
            <person name="Alfaro M."/>
            <person name="Sun H."/>
            <person name="Tritt A."/>
            <person name="Yoshinaga Y."/>
            <person name="Zwiers L.-H."/>
            <person name="Turgeon B."/>
            <person name="Goodwin S."/>
            <person name="Spatafora J."/>
            <person name="Crous P."/>
            <person name="Grigoriev I."/>
        </authorList>
    </citation>
    <scope>NUCLEOTIDE SEQUENCE</scope>
    <source>
        <strain evidence="4">CBS 175.79</strain>
    </source>
</reference>
<feature type="compositionally biased region" description="Acidic residues" evidence="1">
    <location>
        <begin position="611"/>
        <end position="624"/>
    </location>
</feature>
<dbReference type="SUPFAM" id="SSF48452">
    <property type="entry name" value="TPR-like"/>
    <property type="match status" value="1"/>
</dbReference>
<protein>
    <recommendedName>
        <fullName evidence="6">Protein SMG7</fullName>
    </recommendedName>
</protein>
<dbReference type="AlphaFoldDB" id="A0A6A5X7S7"/>
<name>A0A6A5X7S7_9PLEO</name>
<feature type="domain" description="DNA/RNA-binding" evidence="2">
    <location>
        <begin position="187"/>
        <end position="478"/>
    </location>
</feature>
<dbReference type="InterPro" id="IPR045153">
    <property type="entry name" value="Est1/Ebs1-like"/>
</dbReference>